<name>A0AAV1TRX7_9STRA</name>
<accession>A0AAV1TRX7</accession>
<dbReference type="AlphaFoldDB" id="A0AAV1TRX7"/>
<protein>
    <submittedName>
        <fullName evidence="1">Uncharacterized protein</fullName>
    </submittedName>
</protein>
<proteinExistence type="predicted"/>
<dbReference type="Proteomes" id="UP001162060">
    <property type="component" value="Unassembled WGS sequence"/>
</dbReference>
<evidence type="ECO:0000313" key="1">
    <source>
        <dbReference type="EMBL" id="CAK7925149.1"/>
    </source>
</evidence>
<dbReference type="EMBL" id="CAKLBY020000086">
    <property type="protein sequence ID" value="CAK7925149.1"/>
    <property type="molecule type" value="Genomic_DNA"/>
</dbReference>
<comment type="caution">
    <text evidence="1">The sequence shown here is derived from an EMBL/GenBank/DDBJ whole genome shotgun (WGS) entry which is preliminary data.</text>
</comment>
<evidence type="ECO:0000313" key="2">
    <source>
        <dbReference type="Proteomes" id="UP001162060"/>
    </source>
</evidence>
<sequence>MELSGTQDTGPRIDEHFDRIRANLIRCEECNENFFFDFCGTPATL</sequence>
<gene>
    <name evidence="1" type="ORF">PM001_LOCUS10299</name>
</gene>
<reference evidence="1" key="1">
    <citation type="submission" date="2024-01" db="EMBL/GenBank/DDBJ databases">
        <authorList>
            <person name="Webb A."/>
        </authorList>
    </citation>
    <scope>NUCLEOTIDE SEQUENCE</scope>
    <source>
        <strain evidence="1">Pm1</strain>
    </source>
</reference>
<organism evidence="1 2">
    <name type="scientific">Peronospora matthiolae</name>
    <dbReference type="NCBI Taxonomy" id="2874970"/>
    <lineage>
        <taxon>Eukaryota</taxon>
        <taxon>Sar</taxon>
        <taxon>Stramenopiles</taxon>
        <taxon>Oomycota</taxon>
        <taxon>Peronosporomycetes</taxon>
        <taxon>Peronosporales</taxon>
        <taxon>Peronosporaceae</taxon>
        <taxon>Peronospora</taxon>
    </lineage>
</organism>